<accession>A0ABD0T8H4</accession>
<evidence type="ECO:0000313" key="3">
    <source>
        <dbReference type="EMBL" id="KAL0832915.1"/>
    </source>
</evidence>
<feature type="region of interest" description="Disordered" evidence="1">
    <location>
        <begin position="157"/>
        <end position="208"/>
    </location>
</feature>
<keyword evidence="2" id="KW-0732">Signal</keyword>
<proteinExistence type="predicted"/>
<feature type="chain" id="PRO_5044857471" evidence="2">
    <location>
        <begin position="20"/>
        <end position="271"/>
    </location>
</feature>
<feature type="compositionally biased region" description="Acidic residues" evidence="1">
    <location>
        <begin position="157"/>
        <end position="166"/>
    </location>
</feature>
<comment type="caution">
    <text evidence="3">The sequence shown here is derived from an EMBL/GenBank/DDBJ whole genome shotgun (WGS) entry which is preliminary data.</text>
</comment>
<sequence length="271" mass="30860">MKSLAVFLGLALCIIAVHARHYSDRIENEKRDDELTDNVETGRDHRASPSRHRRKRWQMNYGYDYPPPPNPYYPERRDYDRNQELIPQIWRLMDEISAYVRRPMLPPQPIYVPYPVPYPVPQNCTCNVQVVGTPNVTKRFPDMDDINQNWGIAETNEEEEIEDDGSDGSRPISFDPIKPKTPMLRPPPAVEHGSNDANTQQTTKQERVPVGGKMASACNAAILLCCSQQKQQHRACFTKQGCSMTYSRGNACSQQSIAAAIDSYKNVYTAL</sequence>
<name>A0ABD0T8H4_LOXSC</name>
<dbReference type="Proteomes" id="UP001549921">
    <property type="component" value="Unassembled WGS sequence"/>
</dbReference>
<protein>
    <submittedName>
        <fullName evidence="3">Uncharacterized protein</fullName>
    </submittedName>
</protein>
<feature type="signal peptide" evidence="2">
    <location>
        <begin position="1"/>
        <end position="19"/>
    </location>
</feature>
<dbReference type="AlphaFoldDB" id="A0ABD0T8H4"/>
<evidence type="ECO:0000313" key="4">
    <source>
        <dbReference type="Proteomes" id="UP001549921"/>
    </source>
</evidence>
<gene>
    <name evidence="3" type="ORF">ABMA28_001059</name>
</gene>
<feature type="region of interest" description="Disordered" evidence="1">
    <location>
        <begin position="30"/>
        <end position="53"/>
    </location>
</feature>
<dbReference type="EMBL" id="JBEDNZ010000010">
    <property type="protein sequence ID" value="KAL0832915.1"/>
    <property type="molecule type" value="Genomic_DNA"/>
</dbReference>
<evidence type="ECO:0000256" key="1">
    <source>
        <dbReference type="SAM" id="MobiDB-lite"/>
    </source>
</evidence>
<organism evidence="3 4">
    <name type="scientific">Loxostege sticticalis</name>
    <name type="common">Beet webworm moth</name>
    <dbReference type="NCBI Taxonomy" id="481309"/>
    <lineage>
        <taxon>Eukaryota</taxon>
        <taxon>Metazoa</taxon>
        <taxon>Ecdysozoa</taxon>
        <taxon>Arthropoda</taxon>
        <taxon>Hexapoda</taxon>
        <taxon>Insecta</taxon>
        <taxon>Pterygota</taxon>
        <taxon>Neoptera</taxon>
        <taxon>Endopterygota</taxon>
        <taxon>Lepidoptera</taxon>
        <taxon>Glossata</taxon>
        <taxon>Ditrysia</taxon>
        <taxon>Pyraloidea</taxon>
        <taxon>Crambidae</taxon>
        <taxon>Pyraustinae</taxon>
        <taxon>Loxostege</taxon>
    </lineage>
</organism>
<reference evidence="3 4" key="1">
    <citation type="submission" date="2024-06" db="EMBL/GenBank/DDBJ databases">
        <title>A chromosome-level genome assembly of beet webworm, Loxostege sticticalis.</title>
        <authorList>
            <person name="Zhang Y."/>
        </authorList>
    </citation>
    <scope>NUCLEOTIDE SEQUENCE [LARGE SCALE GENOMIC DNA]</scope>
    <source>
        <strain evidence="3">AQ028</strain>
        <tissue evidence="3">Male pupae</tissue>
    </source>
</reference>
<evidence type="ECO:0000256" key="2">
    <source>
        <dbReference type="SAM" id="SignalP"/>
    </source>
</evidence>